<evidence type="ECO:0000256" key="1">
    <source>
        <dbReference type="SAM" id="MobiDB-lite"/>
    </source>
</evidence>
<dbReference type="Proteomes" id="UP000284824">
    <property type="component" value="Unassembled WGS sequence"/>
</dbReference>
<sequence length="72" mass="8072">MVGRNARAHHSFPTLPDHLLLAYGRAQCAAYPRSRISLGVLAPICPAAAADRRREPHAQDVEEQRLEAEMRR</sequence>
<protein>
    <submittedName>
        <fullName evidence="2">Uncharacterized protein</fullName>
    </submittedName>
</protein>
<feature type="region of interest" description="Disordered" evidence="1">
    <location>
        <begin position="49"/>
        <end position="72"/>
    </location>
</feature>
<organism evidence="2 3">
    <name type="scientific">Nonomuraea polychroma</name>
    <dbReference type="NCBI Taxonomy" id="46176"/>
    <lineage>
        <taxon>Bacteria</taxon>
        <taxon>Bacillati</taxon>
        <taxon>Actinomycetota</taxon>
        <taxon>Actinomycetes</taxon>
        <taxon>Streptosporangiales</taxon>
        <taxon>Streptosporangiaceae</taxon>
        <taxon>Nonomuraea</taxon>
    </lineage>
</organism>
<feature type="compositionally biased region" description="Basic and acidic residues" evidence="1">
    <location>
        <begin position="50"/>
        <end position="72"/>
    </location>
</feature>
<reference evidence="2 3" key="1">
    <citation type="submission" date="2019-01" db="EMBL/GenBank/DDBJ databases">
        <title>Sequencing the genomes of 1000 actinobacteria strains.</title>
        <authorList>
            <person name="Klenk H.-P."/>
        </authorList>
    </citation>
    <scope>NUCLEOTIDE SEQUENCE [LARGE SCALE GENOMIC DNA]</scope>
    <source>
        <strain evidence="2 3">DSM 43925</strain>
    </source>
</reference>
<proteinExistence type="predicted"/>
<evidence type="ECO:0000313" key="3">
    <source>
        <dbReference type="Proteomes" id="UP000284824"/>
    </source>
</evidence>
<dbReference type="EMBL" id="SAUN01000001">
    <property type="protein sequence ID" value="RVX41553.1"/>
    <property type="molecule type" value="Genomic_DNA"/>
</dbReference>
<dbReference type="RefSeq" id="WP_127933786.1">
    <property type="nucleotide sequence ID" value="NZ_SAUN01000001.1"/>
</dbReference>
<accession>A0A438M745</accession>
<keyword evidence="3" id="KW-1185">Reference proteome</keyword>
<comment type="caution">
    <text evidence="2">The sequence shown here is derived from an EMBL/GenBank/DDBJ whole genome shotgun (WGS) entry which is preliminary data.</text>
</comment>
<name>A0A438M745_9ACTN</name>
<dbReference type="AlphaFoldDB" id="A0A438M745"/>
<evidence type="ECO:0000313" key="2">
    <source>
        <dbReference type="EMBL" id="RVX41553.1"/>
    </source>
</evidence>
<gene>
    <name evidence="2" type="ORF">EDD27_4103</name>
</gene>